<evidence type="ECO:0000256" key="1">
    <source>
        <dbReference type="SAM" id="Phobius"/>
    </source>
</evidence>
<evidence type="ECO:0000313" key="3">
    <source>
        <dbReference type="Proteomes" id="UP000295573"/>
    </source>
</evidence>
<feature type="transmembrane region" description="Helical" evidence="1">
    <location>
        <begin position="106"/>
        <end position="130"/>
    </location>
</feature>
<feature type="transmembrane region" description="Helical" evidence="1">
    <location>
        <begin position="57"/>
        <end position="74"/>
    </location>
</feature>
<comment type="caution">
    <text evidence="2">The sequence shown here is derived from an EMBL/GenBank/DDBJ whole genome shotgun (WGS) entry which is preliminary data.</text>
</comment>
<keyword evidence="3" id="KW-1185">Reference proteome</keyword>
<accession>A0A4V2S2I5</accession>
<gene>
    <name evidence="2" type="ORF">EV646_117131</name>
</gene>
<dbReference type="Proteomes" id="UP000295573">
    <property type="component" value="Unassembled WGS sequence"/>
</dbReference>
<organism evidence="2 3">
    <name type="scientific">Kribbella antiqua</name>
    <dbReference type="NCBI Taxonomy" id="2512217"/>
    <lineage>
        <taxon>Bacteria</taxon>
        <taxon>Bacillati</taxon>
        <taxon>Actinomycetota</taxon>
        <taxon>Actinomycetes</taxon>
        <taxon>Propionibacteriales</taxon>
        <taxon>Kribbellaceae</taxon>
        <taxon>Kribbella</taxon>
    </lineage>
</organism>
<keyword evidence="1" id="KW-1133">Transmembrane helix</keyword>
<evidence type="ECO:0000313" key="2">
    <source>
        <dbReference type="EMBL" id="TCO40590.1"/>
    </source>
</evidence>
<dbReference type="EMBL" id="SLWR01000017">
    <property type="protein sequence ID" value="TCO40590.1"/>
    <property type="molecule type" value="Genomic_DNA"/>
</dbReference>
<reference evidence="2 3" key="1">
    <citation type="journal article" date="2015" name="Stand. Genomic Sci.">
        <title>Genomic Encyclopedia of Bacterial and Archaeal Type Strains, Phase III: the genomes of soil and plant-associated and newly described type strains.</title>
        <authorList>
            <person name="Whitman W.B."/>
            <person name="Woyke T."/>
            <person name="Klenk H.P."/>
            <person name="Zhou Y."/>
            <person name="Lilburn T.G."/>
            <person name="Beck B.J."/>
            <person name="De Vos P."/>
            <person name="Vandamme P."/>
            <person name="Eisen J.A."/>
            <person name="Garrity G."/>
            <person name="Hugenholtz P."/>
            <person name="Kyrpides N.C."/>
        </authorList>
    </citation>
    <scope>NUCLEOTIDE SEQUENCE [LARGE SCALE GENOMIC DNA]</scope>
    <source>
        <strain evidence="2 3">VKM Ac-2541</strain>
    </source>
</reference>
<protein>
    <submittedName>
        <fullName evidence="2">Uncharacterized protein</fullName>
    </submittedName>
</protein>
<sequence>MLTCRSGVDPSAPDRKFDAGWSVEVRSECSATGLTGHAVGVPAISGAGIVVTTLNKVLAIAGVALLLGGVALGFRSVSAGGIDCGSTFQPAAGLTPMACDSRLNSASTLVTIVISAGVLALIAAATVKVVRDKASA</sequence>
<keyword evidence="1" id="KW-0472">Membrane</keyword>
<keyword evidence="1" id="KW-0812">Transmembrane</keyword>
<dbReference type="AlphaFoldDB" id="A0A4V2S2I5"/>
<proteinExistence type="predicted"/>
<name>A0A4V2S2I5_9ACTN</name>